<organism evidence="1 4">
    <name type="scientific">Faecalibacterium prausnitzii</name>
    <dbReference type="NCBI Taxonomy" id="853"/>
    <lineage>
        <taxon>Bacteria</taxon>
        <taxon>Bacillati</taxon>
        <taxon>Bacillota</taxon>
        <taxon>Clostridia</taxon>
        <taxon>Eubacteriales</taxon>
        <taxon>Oscillospiraceae</taxon>
        <taxon>Faecalibacterium</taxon>
    </lineage>
</organism>
<gene>
    <name evidence="1" type="ORF">CGS56_13905</name>
    <name evidence="2" type="ORF">CGS58_06855</name>
</gene>
<proteinExistence type="predicted"/>
<evidence type="ECO:0000313" key="3">
    <source>
        <dbReference type="Proteomes" id="UP000220005"/>
    </source>
</evidence>
<dbReference type="AlphaFoldDB" id="A0A2A7A520"/>
<reference evidence="3 4" key="1">
    <citation type="journal article" date="2017" name="Front. Microbiol.">
        <title>New Insights into the Diversity of the Genus Faecalibacterium.</title>
        <authorList>
            <person name="Benevides L."/>
            <person name="Burman S."/>
            <person name="Martin R."/>
            <person name="Robert V."/>
            <person name="Thomas M."/>
            <person name="Miquel S."/>
            <person name="Chain F."/>
            <person name="Sokol H."/>
            <person name="Bermudez-Humaran L.G."/>
            <person name="Morrison M."/>
            <person name="Langella P."/>
            <person name="Azevedo V.A."/>
            <person name="Chatel J.M."/>
            <person name="Soares S."/>
        </authorList>
    </citation>
    <scope>NUCLEOTIDE SEQUENCE [LARGE SCALE GENOMIC DNA]</scope>
    <source>
        <strain evidence="1 4">CNCM I 4573</strain>
        <strain evidence="2 3">CNCM I 4575</strain>
    </source>
</reference>
<dbReference type="Proteomes" id="UP000220005">
    <property type="component" value="Unassembled WGS sequence"/>
</dbReference>
<comment type="caution">
    <text evidence="1">The sequence shown here is derived from an EMBL/GenBank/DDBJ whole genome shotgun (WGS) entry which is preliminary data.</text>
</comment>
<protein>
    <submittedName>
        <fullName evidence="1">Uncharacterized protein</fullName>
    </submittedName>
</protein>
<dbReference type="Proteomes" id="UP000220157">
    <property type="component" value="Unassembled WGS sequence"/>
</dbReference>
<dbReference type="EMBL" id="NMTW01000053">
    <property type="protein sequence ID" value="PDX74133.1"/>
    <property type="molecule type" value="Genomic_DNA"/>
</dbReference>
<accession>A0A2A7A520</accession>
<dbReference type="EMBL" id="NMTY01000015">
    <property type="protein sequence ID" value="PDX81404.1"/>
    <property type="molecule type" value="Genomic_DNA"/>
</dbReference>
<evidence type="ECO:0000313" key="2">
    <source>
        <dbReference type="EMBL" id="PDX81404.1"/>
    </source>
</evidence>
<sequence length="87" mass="10001">MKPWVPEVCSSQPEELQIIGPETYIQRRNITAVEHPEQDGTPAYTDYKCESREITFSEYQMLASITEIDTSKAIDDYTMQLIEQGVL</sequence>
<evidence type="ECO:0000313" key="1">
    <source>
        <dbReference type="EMBL" id="PDX74133.1"/>
    </source>
</evidence>
<name>A0A2A7A520_9FIRM</name>
<evidence type="ECO:0000313" key="4">
    <source>
        <dbReference type="Proteomes" id="UP000220157"/>
    </source>
</evidence>
<reference evidence="1" key="2">
    <citation type="submission" date="2017-07" db="EMBL/GenBank/DDBJ databases">
        <authorList>
            <person name="Sun Z.S."/>
            <person name="Albrecht U."/>
            <person name="Echele G."/>
            <person name="Lee C.C."/>
        </authorList>
    </citation>
    <scope>NUCLEOTIDE SEQUENCE</scope>
    <source>
        <strain evidence="1">CNCM I 4573</strain>
        <strain evidence="2">CNCM I 4575</strain>
    </source>
</reference>
<dbReference type="RefSeq" id="WP_097786140.1">
    <property type="nucleotide sequence ID" value="NZ_NMTW01000053.1"/>
</dbReference>